<reference evidence="3" key="2">
    <citation type="submission" date="2023-04" db="EMBL/GenBank/DDBJ databases">
        <authorList>
            <person name="Bruccoleri R.E."/>
            <person name="Oakeley E.J."/>
            <person name="Faust A.-M."/>
            <person name="Dessus-Babus S."/>
            <person name="Altorfer M."/>
            <person name="Burckhardt D."/>
            <person name="Oertli M."/>
            <person name="Naumann U."/>
            <person name="Petersen F."/>
            <person name="Wong J."/>
        </authorList>
    </citation>
    <scope>NUCLEOTIDE SEQUENCE</scope>
    <source>
        <strain evidence="3">GSM-AAB239-AS_SAM_17_03QT</strain>
        <tissue evidence="3">Leaf</tissue>
    </source>
</reference>
<gene>
    <name evidence="2" type="ORF">M6B38_182015</name>
    <name evidence="3" type="ORF">M6B38_376455</name>
</gene>
<evidence type="ECO:0000313" key="2">
    <source>
        <dbReference type="EMBL" id="KAJ6805069.1"/>
    </source>
</evidence>
<accession>A0AAX6GA00</accession>
<dbReference type="EMBL" id="JANAVB010021600">
    <property type="protein sequence ID" value="KAJ6825500.1"/>
    <property type="molecule type" value="Genomic_DNA"/>
</dbReference>
<feature type="compositionally biased region" description="Gly residues" evidence="1">
    <location>
        <begin position="137"/>
        <end position="151"/>
    </location>
</feature>
<feature type="region of interest" description="Disordered" evidence="1">
    <location>
        <begin position="122"/>
        <end position="169"/>
    </location>
</feature>
<reference evidence="3" key="1">
    <citation type="journal article" date="2023" name="GigaByte">
        <title>Genome assembly of the bearded iris, Iris pallida Lam.</title>
        <authorList>
            <person name="Bruccoleri R.E."/>
            <person name="Oakeley E.J."/>
            <person name="Faust A.M.E."/>
            <person name="Altorfer M."/>
            <person name="Dessus-Babus S."/>
            <person name="Burckhardt D."/>
            <person name="Oertli M."/>
            <person name="Naumann U."/>
            <person name="Petersen F."/>
            <person name="Wong J."/>
        </authorList>
    </citation>
    <scope>NUCLEOTIDE SEQUENCE</scope>
    <source>
        <strain evidence="3">GSM-AAB239-AS_SAM_17_03QT</strain>
    </source>
</reference>
<dbReference type="PANTHER" id="PTHR33108:SF32">
    <property type="entry name" value="DUF1677 FAMILY PROTEIN (DUF1677)"/>
    <property type="match status" value="1"/>
</dbReference>
<sequence length="169" mass="17895">MSAKVHVGAEDDIAAVKLQPPELPKAADGDDDEGEGEEFAKCDCCGLTEECTPAYVARIRGRYDGRWICGLCSEAVEEVILRSDGPITTAEALDRHMSFSRSFRPNPKEHLISAMRQLLRRSLDSPRAMRSTPSSPRGGGGGGDEAGGGGEGVRRPLGRSGSCFSSIGG</sequence>
<organism evidence="3 4">
    <name type="scientific">Iris pallida</name>
    <name type="common">Sweet iris</name>
    <dbReference type="NCBI Taxonomy" id="29817"/>
    <lineage>
        <taxon>Eukaryota</taxon>
        <taxon>Viridiplantae</taxon>
        <taxon>Streptophyta</taxon>
        <taxon>Embryophyta</taxon>
        <taxon>Tracheophyta</taxon>
        <taxon>Spermatophyta</taxon>
        <taxon>Magnoliopsida</taxon>
        <taxon>Liliopsida</taxon>
        <taxon>Asparagales</taxon>
        <taxon>Iridaceae</taxon>
        <taxon>Iridoideae</taxon>
        <taxon>Irideae</taxon>
        <taxon>Iris</taxon>
    </lineage>
</organism>
<dbReference type="AlphaFoldDB" id="A0AAX6GA00"/>
<dbReference type="PANTHER" id="PTHR33108">
    <property type="entry name" value="OS01G0745000 PROTEIN"/>
    <property type="match status" value="1"/>
</dbReference>
<name>A0AAX6GA00_IRIPA</name>
<dbReference type="Proteomes" id="UP001140949">
    <property type="component" value="Unassembled WGS sequence"/>
</dbReference>
<evidence type="ECO:0000313" key="3">
    <source>
        <dbReference type="EMBL" id="KAJ6825500.1"/>
    </source>
</evidence>
<dbReference type="InterPro" id="IPR012876">
    <property type="entry name" value="DUF1677_pln"/>
</dbReference>
<protein>
    <submittedName>
        <fullName evidence="3">Uncharacterized protein</fullName>
    </submittedName>
</protein>
<keyword evidence="4" id="KW-1185">Reference proteome</keyword>
<dbReference type="Pfam" id="PF07911">
    <property type="entry name" value="DUF1677"/>
    <property type="match status" value="1"/>
</dbReference>
<comment type="caution">
    <text evidence="3">The sequence shown here is derived from an EMBL/GenBank/DDBJ whole genome shotgun (WGS) entry which is preliminary data.</text>
</comment>
<dbReference type="EMBL" id="JANAVB010035619">
    <property type="protein sequence ID" value="KAJ6805069.1"/>
    <property type="molecule type" value="Genomic_DNA"/>
</dbReference>
<feature type="region of interest" description="Disordered" evidence="1">
    <location>
        <begin position="1"/>
        <end position="34"/>
    </location>
</feature>
<evidence type="ECO:0000256" key="1">
    <source>
        <dbReference type="SAM" id="MobiDB-lite"/>
    </source>
</evidence>
<proteinExistence type="predicted"/>
<evidence type="ECO:0000313" key="4">
    <source>
        <dbReference type="Proteomes" id="UP001140949"/>
    </source>
</evidence>